<dbReference type="GO" id="GO:0090314">
    <property type="term" value="P:positive regulation of protein targeting to membrane"/>
    <property type="evidence" value="ECO:0007669"/>
    <property type="project" value="TreeGrafter"/>
</dbReference>
<dbReference type="FunFam" id="3.40.390.80:FF:000001">
    <property type="entry name" value="TRPM8 channel-associated factor 1"/>
    <property type="match status" value="1"/>
</dbReference>
<keyword evidence="3" id="KW-1185">Reference proteome</keyword>
<evidence type="ECO:0000259" key="2">
    <source>
        <dbReference type="PROSITE" id="PS51723"/>
    </source>
</evidence>
<dbReference type="Proteomes" id="UP000515152">
    <property type="component" value="Chromosome 9"/>
</dbReference>
<dbReference type="KEGG" id="char:105909288"/>
<evidence type="ECO:0000313" key="4">
    <source>
        <dbReference type="RefSeq" id="XP_012693357.2"/>
    </source>
</evidence>
<evidence type="ECO:0000313" key="8">
    <source>
        <dbReference type="RefSeq" id="XP_031428936.1"/>
    </source>
</evidence>
<dbReference type="OrthoDB" id="10260387at2759"/>
<dbReference type="SMART" id="SM01276">
    <property type="entry name" value="M60-like"/>
    <property type="match status" value="1"/>
</dbReference>
<accession>A0A6P8FZY9</accession>
<name>A0A6P8FZY9_CLUHA</name>
<reference evidence="4 5" key="1">
    <citation type="submission" date="2025-04" db="UniProtKB">
        <authorList>
            <consortium name="RefSeq"/>
        </authorList>
    </citation>
    <scope>IDENTIFICATION</scope>
</reference>
<evidence type="ECO:0000313" key="9">
    <source>
        <dbReference type="RefSeq" id="XP_031428937.1"/>
    </source>
</evidence>
<dbReference type="Pfam" id="PF13402">
    <property type="entry name" value="Peptidase_M60"/>
    <property type="match status" value="1"/>
</dbReference>
<evidence type="ECO:0000313" key="7">
    <source>
        <dbReference type="RefSeq" id="XP_031428935.1"/>
    </source>
</evidence>
<evidence type="ECO:0000313" key="6">
    <source>
        <dbReference type="RefSeq" id="XP_031428934.1"/>
    </source>
</evidence>
<dbReference type="InterPro" id="IPR042279">
    <property type="entry name" value="Pep_M60_3"/>
</dbReference>
<comment type="similarity">
    <text evidence="1">Belongs to the TCAF family.</text>
</comment>
<dbReference type="RefSeq" id="XP_031428937.1">
    <property type="nucleotide sequence ID" value="XM_031573077.2"/>
</dbReference>
<evidence type="ECO:0000256" key="1">
    <source>
        <dbReference type="ARBA" id="ARBA00009770"/>
    </source>
</evidence>
<dbReference type="RefSeq" id="XP_031428933.1">
    <property type="nucleotide sequence ID" value="XM_031573073.2"/>
</dbReference>
<dbReference type="PROSITE" id="PS51723">
    <property type="entry name" value="PEPTIDASE_M60"/>
    <property type="match status" value="1"/>
</dbReference>
<gene>
    <name evidence="4 5 6 7 8 9" type="primary">LOC105909288</name>
</gene>
<proteinExistence type="inferred from homology"/>
<dbReference type="GO" id="GO:0005886">
    <property type="term" value="C:plasma membrane"/>
    <property type="evidence" value="ECO:0007669"/>
    <property type="project" value="TreeGrafter"/>
</dbReference>
<dbReference type="InterPro" id="IPR035423">
    <property type="entry name" value="M60-like_N"/>
</dbReference>
<dbReference type="AlphaFoldDB" id="A0A6P8FZY9"/>
<protein>
    <submittedName>
        <fullName evidence="4 5">TRPM8 channel-associated factor homolog</fullName>
    </submittedName>
</protein>
<dbReference type="RefSeq" id="XP_031428936.1">
    <property type="nucleotide sequence ID" value="XM_031573076.2"/>
</dbReference>
<dbReference type="InterPro" id="IPR051244">
    <property type="entry name" value="TCAF"/>
</dbReference>
<dbReference type="InterPro" id="IPR029062">
    <property type="entry name" value="Class_I_gatase-like"/>
</dbReference>
<dbReference type="PANTHER" id="PTHR15730">
    <property type="entry name" value="EXPERIMENTAL AUTOIMMUNE PROSTATITIS ANTIGEN 2-RELATED"/>
    <property type="match status" value="1"/>
</dbReference>
<dbReference type="RefSeq" id="XP_031428935.1">
    <property type="nucleotide sequence ID" value="XM_031573075.2"/>
</dbReference>
<dbReference type="RefSeq" id="XP_031428934.1">
    <property type="nucleotide sequence ID" value="XM_031573074.2"/>
</dbReference>
<dbReference type="Gene3D" id="3.40.390.80">
    <property type="entry name" value="Peptidase M60, enhancin-like domain 2"/>
    <property type="match status" value="1"/>
</dbReference>
<dbReference type="GeneID" id="105909288"/>
<dbReference type="Gene3D" id="1.10.390.30">
    <property type="entry name" value="Peptidase M60, enhancin-like domain 3"/>
    <property type="match status" value="1"/>
</dbReference>
<sequence length="911" mass="100012">MAREEAYCTLMGGIQELDFKKEHVPGDLVLIGDHAFPLAMNPRGQVLMAASSYGQGRIVVLGHEKHITDFPGMVEKALAWLVQSPDRNTAGIHPSCKAAVENLRYSSIKAEVCEFKDGLGVYVTDAYSVDAHAKELVSFLKAGGGLLVAGQAWSWAEKNPKENTLLSFPGNKVCSVAGIYFSEHSGEVGVFPLPPKIPSSWLAVSIGKNFKDDLEFLLNGVQEFDIQGGAVPSEVLVHGPLAFPIGATPDGKAFLAGAYYGQGRVIVATHEGYIGRDSLAKFFSNALHWLDEGRNGVVGIKPQLKSTESVLAKSGLQCQVTDFKEDLSVYVCTSYSDAQCEVIQDFVAEGGGLLIGGHAWYWAQSHPGQNAMAEYPGNHILNKMGLCILGDTLSSGLYKVPDLEKACSDAYHFRGLLQRFASHVNEGHSLSDHEQGCLKKLGKDCGHYLAMETHECAAYTSIVAMLTDMVKQAGIPQVCNTCPVKSAKDHLLLNVGSQVYKVCQDPDALLPYIIKDQPALPVVHNARVGISVNSAGGEEWLSTGLYLCPGMRTYVSMPPEIVGKGWKVQIGCQTDNIGQANELKRAPVVCERFPVDKEMVQVWNLWGGLIYLIAPPNCSMKGAEVVVQIAVRAPYYKSGETTVEDWVKVIRDAPAPWAELEFENIILTLHSDFIRGLDRPDEVASMWDDIMRGIADLAAKPAKFPRKERFVADVQISHGYMHAGYPVMMDTSAAAGLVNPGKARTSGLWGAVHELGHNQQRGVWEFPPNTTECTCNLWSVYVHETVLGLDRAKAHPNMSQENRRCRARDYAQGGRQLGKWSMWVALETYMQLQDTFGWDAFKKVFTAYHTMEGVPQDNKGKMNTYAETFSKVVNRNLTSFFKAWGWPIEAATEEKLSGLPAWSDHPMAQYA</sequence>
<feature type="domain" description="Peptidase M60" evidence="2">
    <location>
        <begin position="538"/>
        <end position="837"/>
    </location>
</feature>
<dbReference type="PANTHER" id="PTHR15730:SF5">
    <property type="entry name" value="SI:CH211-210B2.2-RELATED"/>
    <property type="match status" value="1"/>
</dbReference>
<dbReference type="GO" id="GO:0044325">
    <property type="term" value="F:transmembrane transporter binding"/>
    <property type="evidence" value="ECO:0007669"/>
    <property type="project" value="TreeGrafter"/>
</dbReference>
<dbReference type="InterPro" id="IPR031161">
    <property type="entry name" value="Peptidase_M60_dom"/>
</dbReference>
<dbReference type="Pfam" id="PF17291">
    <property type="entry name" value="M60-like_N"/>
    <property type="match status" value="1"/>
</dbReference>
<dbReference type="RefSeq" id="XP_012693357.2">
    <property type="nucleotide sequence ID" value="XM_012837903.3"/>
</dbReference>
<dbReference type="SUPFAM" id="SSF52317">
    <property type="entry name" value="Class I glutamine amidotransferase-like"/>
    <property type="match status" value="1"/>
</dbReference>
<organism evidence="3 7">
    <name type="scientific">Clupea harengus</name>
    <name type="common">Atlantic herring</name>
    <dbReference type="NCBI Taxonomy" id="7950"/>
    <lineage>
        <taxon>Eukaryota</taxon>
        <taxon>Metazoa</taxon>
        <taxon>Chordata</taxon>
        <taxon>Craniata</taxon>
        <taxon>Vertebrata</taxon>
        <taxon>Euteleostomi</taxon>
        <taxon>Actinopterygii</taxon>
        <taxon>Neopterygii</taxon>
        <taxon>Teleostei</taxon>
        <taxon>Clupei</taxon>
        <taxon>Clupeiformes</taxon>
        <taxon>Clupeoidei</taxon>
        <taxon>Clupeidae</taxon>
        <taxon>Clupea</taxon>
    </lineage>
</organism>
<dbReference type="GeneTree" id="ENSGT00390000017365"/>
<evidence type="ECO:0000313" key="3">
    <source>
        <dbReference type="Proteomes" id="UP000515152"/>
    </source>
</evidence>
<evidence type="ECO:0000313" key="5">
    <source>
        <dbReference type="RefSeq" id="XP_031428933.1"/>
    </source>
</evidence>